<protein>
    <recommendedName>
        <fullName evidence="10">Xylose transport system permease protein XylH</fullName>
    </recommendedName>
</protein>
<dbReference type="InterPro" id="IPR001851">
    <property type="entry name" value="ABC_transp_permease"/>
</dbReference>
<reference evidence="12" key="2">
    <citation type="submission" date="2023-02" db="EMBL/GenBank/DDBJ databases">
        <authorList>
            <person name="Rayyan A."/>
            <person name="Meyer T."/>
            <person name="Kyndt J.A."/>
        </authorList>
    </citation>
    <scope>NUCLEOTIDE SEQUENCE</scope>
    <source>
        <strain evidence="12">DSM 9987</strain>
    </source>
</reference>
<keyword evidence="5" id="KW-0762">Sugar transport</keyword>
<feature type="transmembrane region" description="Helical" evidence="11">
    <location>
        <begin position="89"/>
        <end position="109"/>
    </location>
</feature>
<keyword evidence="7 11" id="KW-1133">Transmembrane helix</keyword>
<feature type="transmembrane region" description="Helical" evidence="11">
    <location>
        <begin position="65"/>
        <end position="83"/>
    </location>
</feature>
<organism evidence="12 13">
    <name type="scientific">Rhodoplanes tepidamans</name>
    <name type="common">Rhodoplanes cryptolactis</name>
    <dbReference type="NCBI Taxonomy" id="200616"/>
    <lineage>
        <taxon>Bacteria</taxon>
        <taxon>Pseudomonadati</taxon>
        <taxon>Pseudomonadota</taxon>
        <taxon>Alphaproteobacteria</taxon>
        <taxon>Hyphomicrobiales</taxon>
        <taxon>Nitrobacteraceae</taxon>
        <taxon>Rhodoplanes</taxon>
    </lineage>
</organism>
<name>A0ABT5JA64_RHOTP</name>
<evidence type="ECO:0000256" key="4">
    <source>
        <dbReference type="ARBA" id="ARBA00022519"/>
    </source>
</evidence>
<comment type="function">
    <text evidence="9">Part of the binding-protein-dependent transport system for D-xylose. Probably responsible for the translocation of the substrate across the membrane.</text>
</comment>
<keyword evidence="13" id="KW-1185">Reference proteome</keyword>
<dbReference type="Proteomes" id="UP001165652">
    <property type="component" value="Unassembled WGS sequence"/>
</dbReference>
<evidence type="ECO:0000256" key="8">
    <source>
        <dbReference type="ARBA" id="ARBA00023136"/>
    </source>
</evidence>
<dbReference type="PANTHER" id="PTHR32196:SF32">
    <property type="entry name" value="XYLOSE TRANSPORT SYSTEM PERMEASE PROTEIN XYLH"/>
    <property type="match status" value="1"/>
</dbReference>
<reference evidence="12" key="1">
    <citation type="journal article" date="2023" name="Microbiol Resour">
        <title>Genome Sequences of Rhodoplanes serenus and Two Thermotolerant Strains, Rhodoplanes tepidamans and 'Rhodoplanes cryptolactis,' Further Refine the Genus.</title>
        <authorList>
            <person name="Rayyan A.A."/>
            <person name="Kyndt J.A."/>
        </authorList>
    </citation>
    <scope>NUCLEOTIDE SEQUENCE</scope>
    <source>
        <strain evidence="12">DSM 9987</strain>
    </source>
</reference>
<evidence type="ECO:0000256" key="1">
    <source>
        <dbReference type="ARBA" id="ARBA00004651"/>
    </source>
</evidence>
<keyword evidence="6 11" id="KW-0812">Transmembrane</keyword>
<keyword evidence="2" id="KW-0813">Transport</keyword>
<evidence type="ECO:0000256" key="11">
    <source>
        <dbReference type="SAM" id="Phobius"/>
    </source>
</evidence>
<keyword evidence="3" id="KW-1003">Cell membrane</keyword>
<dbReference type="PANTHER" id="PTHR32196">
    <property type="entry name" value="ABC TRANSPORTER PERMEASE PROTEIN YPHD-RELATED-RELATED"/>
    <property type="match status" value="1"/>
</dbReference>
<evidence type="ECO:0000256" key="5">
    <source>
        <dbReference type="ARBA" id="ARBA00022597"/>
    </source>
</evidence>
<evidence type="ECO:0000256" key="2">
    <source>
        <dbReference type="ARBA" id="ARBA00022448"/>
    </source>
</evidence>
<feature type="transmembrane region" description="Helical" evidence="11">
    <location>
        <begin position="154"/>
        <end position="178"/>
    </location>
</feature>
<feature type="transmembrane region" description="Helical" evidence="11">
    <location>
        <begin position="198"/>
        <end position="220"/>
    </location>
</feature>
<accession>A0ABT5JA64</accession>
<gene>
    <name evidence="12" type="ORF">PQJ73_09650</name>
</gene>
<feature type="transmembrane region" description="Helical" evidence="11">
    <location>
        <begin position="116"/>
        <end position="134"/>
    </location>
</feature>
<dbReference type="Pfam" id="PF02653">
    <property type="entry name" value="BPD_transp_2"/>
    <property type="match status" value="1"/>
</dbReference>
<keyword evidence="8 11" id="KW-0472">Membrane</keyword>
<dbReference type="CDD" id="cd06579">
    <property type="entry name" value="TM_PBP1_transp_AraH_like"/>
    <property type="match status" value="1"/>
</dbReference>
<dbReference type="EMBL" id="JAQQLI010000011">
    <property type="protein sequence ID" value="MDC7785945.1"/>
    <property type="molecule type" value="Genomic_DNA"/>
</dbReference>
<evidence type="ECO:0000313" key="13">
    <source>
        <dbReference type="Proteomes" id="UP001165652"/>
    </source>
</evidence>
<feature type="transmembrane region" description="Helical" evidence="11">
    <location>
        <begin position="36"/>
        <end position="58"/>
    </location>
</feature>
<evidence type="ECO:0000256" key="10">
    <source>
        <dbReference type="ARBA" id="ARBA00035686"/>
    </source>
</evidence>
<proteinExistence type="predicted"/>
<feature type="transmembrane region" description="Helical" evidence="11">
    <location>
        <begin position="262"/>
        <end position="280"/>
    </location>
</feature>
<evidence type="ECO:0000313" key="12">
    <source>
        <dbReference type="EMBL" id="MDC7785945.1"/>
    </source>
</evidence>
<dbReference type="RefSeq" id="WP_272776788.1">
    <property type="nucleotide sequence ID" value="NZ_JAQQLI010000011.1"/>
</dbReference>
<sequence length="327" mass="32461">MTPISAVARPFCVLLAVFVAFALLDAEQGRFLSVATAFSVMQLFATIGPLALALGLVMIAGEFDLSIGGAMSLAGCVAVLLGADHPALGIAAAVLLGALLGAAQAIAMVRTGISSIGVTLAGLLICSGLAYMLTGNTTIGYDRIEVATAVNAPILGVLSMRSLTAVAIFVILGAGFAVSRLGRDLVATGSGRAAARTAGVPVDLMLIGTFAVSGMLVALSGSLLSYGLAAASPIALSDALVPATVAAIIGGVSLSGGKGSPVGIAGGALVFCLLRSGLISLGVKPYLHDIAIGGLLLTVAFLDARGLEASLYRLARTGERVLGRGTR</sequence>
<evidence type="ECO:0000256" key="7">
    <source>
        <dbReference type="ARBA" id="ARBA00022989"/>
    </source>
</evidence>
<keyword evidence="4" id="KW-0997">Cell inner membrane</keyword>
<comment type="subcellular location">
    <subcellularLocation>
        <location evidence="1">Cell membrane</location>
        <topology evidence="1">Multi-pass membrane protein</topology>
    </subcellularLocation>
</comment>
<comment type="caution">
    <text evidence="12">The sequence shown here is derived from an EMBL/GenBank/DDBJ whole genome shotgun (WGS) entry which is preliminary data.</text>
</comment>
<evidence type="ECO:0000256" key="6">
    <source>
        <dbReference type="ARBA" id="ARBA00022692"/>
    </source>
</evidence>
<evidence type="ECO:0000256" key="9">
    <source>
        <dbReference type="ARBA" id="ARBA00035611"/>
    </source>
</evidence>
<evidence type="ECO:0000256" key="3">
    <source>
        <dbReference type="ARBA" id="ARBA00022475"/>
    </source>
</evidence>
<feature type="transmembrane region" description="Helical" evidence="11">
    <location>
        <begin position="226"/>
        <end position="250"/>
    </location>
</feature>